<feature type="region of interest" description="Disordered" evidence="1">
    <location>
        <begin position="1"/>
        <end position="161"/>
    </location>
</feature>
<evidence type="ECO:0000256" key="1">
    <source>
        <dbReference type="SAM" id="MobiDB-lite"/>
    </source>
</evidence>
<dbReference type="EMBL" id="JAAQHG020000004">
    <property type="protein sequence ID" value="KAL1589713.1"/>
    <property type="molecule type" value="Genomic_DNA"/>
</dbReference>
<dbReference type="GeneID" id="96003141"/>
<name>A0AB34L1S2_9PEZI</name>
<dbReference type="Proteomes" id="UP000803884">
    <property type="component" value="Unassembled WGS sequence"/>
</dbReference>
<reference evidence="2 3" key="1">
    <citation type="journal article" date="2020" name="Microbiol. Resour. Announc.">
        <title>Draft Genome Sequence of a Cladosporium Species Isolated from the Mesophotic Ascidian Didemnum maculosum.</title>
        <authorList>
            <person name="Gioti A."/>
            <person name="Siaperas R."/>
            <person name="Nikolaivits E."/>
            <person name="Le Goff G."/>
            <person name="Ouazzani J."/>
            <person name="Kotoulas G."/>
            <person name="Topakas E."/>
        </authorList>
    </citation>
    <scope>NUCLEOTIDE SEQUENCE [LARGE SCALE GENOMIC DNA]</scope>
    <source>
        <strain evidence="2 3">TM138-S3</strain>
    </source>
</reference>
<feature type="compositionally biased region" description="Acidic residues" evidence="1">
    <location>
        <begin position="56"/>
        <end position="65"/>
    </location>
</feature>
<protein>
    <submittedName>
        <fullName evidence="2">Uncharacterized protein</fullName>
    </submittedName>
</protein>
<evidence type="ECO:0000313" key="3">
    <source>
        <dbReference type="Proteomes" id="UP000803884"/>
    </source>
</evidence>
<feature type="compositionally biased region" description="Basic and acidic residues" evidence="1">
    <location>
        <begin position="42"/>
        <end position="55"/>
    </location>
</feature>
<organism evidence="2 3">
    <name type="scientific">Cladosporium halotolerans</name>
    <dbReference type="NCBI Taxonomy" id="1052096"/>
    <lineage>
        <taxon>Eukaryota</taxon>
        <taxon>Fungi</taxon>
        <taxon>Dikarya</taxon>
        <taxon>Ascomycota</taxon>
        <taxon>Pezizomycotina</taxon>
        <taxon>Dothideomycetes</taxon>
        <taxon>Dothideomycetidae</taxon>
        <taxon>Cladosporiales</taxon>
        <taxon>Cladosporiaceae</taxon>
        <taxon>Cladosporium</taxon>
    </lineage>
</organism>
<evidence type="ECO:0000313" key="2">
    <source>
        <dbReference type="EMBL" id="KAL1589713.1"/>
    </source>
</evidence>
<proteinExistence type="predicted"/>
<accession>A0AB34L1S2</accession>
<keyword evidence="3" id="KW-1185">Reference proteome</keyword>
<dbReference type="AlphaFoldDB" id="A0AB34L1S2"/>
<gene>
    <name evidence="2" type="ORF">WHR41_01697</name>
</gene>
<dbReference type="RefSeq" id="XP_069232818.1">
    <property type="nucleotide sequence ID" value="XM_069370303.1"/>
</dbReference>
<comment type="caution">
    <text evidence="2">The sequence shown here is derived from an EMBL/GenBank/DDBJ whole genome shotgun (WGS) entry which is preliminary data.</text>
</comment>
<sequence length="575" mass="64003">MARTRRSRPDLSESWDDVDAQDFGSEIYAPGDEREELGDSYTSEKRASRSQSRNEEVEEDEGEDEHDARTFVSAEAAQNALRNTGGSDLGLRKRREPSLVMPSSPDGGKPRASVARAKTPHMRLNQRSLTSDAGSFVRRAEEEKGKGKGKGKKAQSKAEYDDEIDETSDLNWPFVVWERAVVPLLWYAWDVLRIATTNPLTKSVLAVWLVVGVFMLAGNFVNDTISNALSPICRIPGSSFLNLPFCPKGSVPELSGPAEFDKLVEAQSQFEEVLAASATGAFLPLEMKSSESGIRDLKHVVQYSHLPSRNELVFEFEGFIDTARQASHDLSRFNSRIGRAVDHILSTNRWTLQVIDGVAAEDAARGVVRKWVSTNLNVFAPFQPVALSRNALLDQYLRHTGAVEEQILSLISEAHALLDVLDNLDSRLDLISAIATRDGIKVQDGKDELFAQLWTQLGGNRNSVAKLEKQITLLKQVGLYRKMAWGHVNSAVVKLMAIRDNLEDLRERVAMPETVGEVVPLEVHIQNINLGIERLEMQRESGRRVQAERLSSIAGRADGRMRATMIGDEEREWSS</sequence>